<dbReference type="Proteomes" id="UP000593576">
    <property type="component" value="Unassembled WGS sequence"/>
</dbReference>
<sequence>MSEEELSDFDISDSDNYENLINARINVSDNIRVNLDGLNMNDIEVRELSDSDDFETLNVAHEFDSDSKNWPKFYLKSDMNNPKLEKFIANPNYSLTSLQQDVKRDFICLVSQTKFRRVKLRVVELFEGGYKTQYEKIYEYMLEACKDGYNDCCRRIIVLDGYFLNGYFGGYLLATGLVKAIFMLFPNVETRHCVRHLHANIKASTLRDFENAMVELKNTNQDSYDWLKGKNLAHYSLRSKSDIHFCYLLVADIGRKREAHSNYDGNNYDAVTRHTVGVHNQVATPTHQKATPTHQEVARREKLPFKRKLVGQPTTVR</sequence>
<evidence type="ECO:0000313" key="2">
    <source>
        <dbReference type="EMBL" id="MBA0874283.1"/>
    </source>
</evidence>
<dbReference type="PANTHER" id="PTHR31973">
    <property type="entry name" value="POLYPROTEIN, PUTATIVE-RELATED"/>
    <property type="match status" value="1"/>
</dbReference>
<dbReference type="OrthoDB" id="1001935at2759"/>
<comment type="caution">
    <text evidence="2">The sequence shown here is derived from an EMBL/GenBank/DDBJ whole genome shotgun (WGS) entry which is preliminary data.</text>
</comment>
<gene>
    <name evidence="2" type="ORF">Goshw_014584</name>
</gene>
<evidence type="ECO:0000313" key="3">
    <source>
        <dbReference type="Proteomes" id="UP000593576"/>
    </source>
</evidence>
<organism evidence="2 3">
    <name type="scientific">Gossypium schwendimanii</name>
    <name type="common">Cotton</name>
    <dbReference type="NCBI Taxonomy" id="34291"/>
    <lineage>
        <taxon>Eukaryota</taxon>
        <taxon>Viridiplantae</taxon>
        <taxon>Streptophyta</taxon>
        <taxon>Embryophyta</taxon>
        <taxon>Tracheophyta</taxon>
        <taxon>Spermatophyta</taxon>
        <taxon>Magnoliopsida</taxon>
        <taxon>eudicotyledons</taxon>
        <taxon>Gunneridae</taxon>
        <taxon>Pentapetalae</taxon>
        <taxon>rosids</taxon>
        <taxon>malvids</taxon>
        <taxon>Malvales</taxon>
        <taxon>Malvaceae</taxon>
        <taxon>Malvoideae</taxon>
        <taxon>Gossypium</taxon>
    </lineage>
</organism>
<proteinExistence type="predicted"/>
<evidence type="ECO:0000256" key="1">
    <source>
        <dbReference type="SAM" id="MobiDB-lite"/>
    </source>
</evidence>
<name>A0A7J9MT12_GOSSC</name>
<protein>
    <submittedName>
        <fullName evidence="2">Uncharacterized protein</fullName>
    </submittedName>
</protein>
<reference evidence="2 3" key="1">
    <citation type="journal article" date="2019" name="Genome Biol. Evol.">
        <title>Insights into the evolution of the New World diploid cottons (Gossypium, subgenus Houzingenia) based on genome sequencing.</title>
        <authorList>
            <person name="Grover C.E."/>
            <person name="Arick M.A. 2nd"/>
            <person name="Thrash A."/>
            <person name="Conover J.L."/>
            <person name="Sanders W.S."/>
            <person name="Peterson D.G."/>
            <person name="Frelichowski J.E."/>
            <person name="Scheffler J.A."/>
            <person name="Scheffler B.E."/>
            <person name="Wendel J.F."/>
        </authorList>
    </citation>
    <scope>NUCLEOTIDE SEQUENCE [LARGE SCALE GENOMIC DNA]</scope>
    <source>
        <strain evidence="2">1</strain>
        <tissue evidence="2">Leaf</tissue>
    </source>
</reference>
<feature type="region of interest" description="Disordered" evidence="1">
    <location>
        <begin position="286"/>
        <end position="317"/>
    </location>
</feature>
<dbReference type="EMBL" id="JABFAF010000013">
    <property type="protein sequence ID" value="MBA0874283.1"/>
    <property type="molecule type" value="Genomic_DNA"/>
</dbReference>
<dbReference type="AlphaFoldDB" id="A0A7J9MT12"/>
<dbReference type="PANTHER" id="PTHR31973:SF187">
    <property type="entry name" value="MUTATOR TRANSPOSASE MUDRA PROTEIN"/>
    <property type="match status" value="1"/>
</dbReference>
<keyword evidence="3" id="KW-1185">Reference proteome</keyword>
<accession>A0A7J9MT12</accession>